<reference evidence="1" key="1">
    <citation type="submission" date="2023-03" db="EMBL/GenBank/DDBJ databases">
        <authorList>
            <person name="Julca I."/>
        </authorList>
    </citation>
    <scope>NUCLEOTIDE SEQUENCE</scope>
</reference>
<accession>A0AAV1D5E0</accession>
<organism evidence="1 2">
    <name type="scientific">Oldenlandia corymbosa var. corymbosa</name>
    <dbReference type="NCBI Taxonomy" id="529605"/>
    <lineage>
        <taxon>Eukaryota</taxon>
        <taxon>Viridiplantae</taxon>
        <taxon>Streptophyta</taxon>
        <taxon>Embryophyta</taxon>
        <taxon>Tracheophyta</taxon>
        <taxon>Spermatophyta</taxon>
        <taxon>Magnoliopsida</taxon>
        <taxon>eudicotyledons</taxon>
        <taxon>Gunneridae</taxon>
        <taxon>Pentapetalae</taxon>
        <taxon>asterids</taxon>
        <taxon>lamiids</taxon>
        <taxon>Gentianales</taxon>
        <taxon>Rubiaceae</taxon>
        <taxon>Rubioideae</taxon>
        <taxon>Spermacoceae</taxon>
        <taxon>Hedyotis-Oldenlandia complex</taxon>
        <taxon>Oldenlandia</taxon>
    </lineage>
</organism>
<protein>
    <submittedName>
        <fullName evidence="1">OLC1v1001116C1</fullName>
    </submittedName>
</protein>
<dbReference type="EMBL" id="OX459121">
    <property type="protein sequence ID" value="CAI9102783.1"/>
    <property type="molecule type" value="Genomic_DNA"/>
</dbReference>
<dbReference type="CDD" id="cd00303">
    <property type="entry name" value="retropepsin_like"/>
    <property type="match status" value="1"/>
</dbReference>
<dbReference type="InterPro" id="IPR021109">
    <property type="entry name" value="Peptidase_aspartic_dom_sf"/>
</dbReference>
<evidence type="ECO:0000313" key="2">
    <source>
        <dbReference type="Proteomes" id="UP001161247"/>
    </source>
</evidence>
<dbReference type="Pfam" id="PF08284">
    <property type="entry name" value="RVP_2"/>
    <property type="match status" value="1"/>
</dbReference>
<dbReference type="Gene3D" id="2.40.70.10">
    <property type="entry name" value="Acid Proteases"/>
    <property type="match status" value="1"/>
</dbReference>
<keyword evidence="2" id="KW-1185">Reference proteome</keyword>
<evidence type="ECO:0000313" key="1">
    <source>
        <dbReference type="EMBL" id="CAI9102783.1"/>
    </source>
</evidence>
<dbReference type="AlphaFoldDB" id="A0AAV1D5E0"/>
<gene>
    <name evidence="1" type="ORF">OLC1_LOCUS12076</name>
</gene>
<name>A0AAV1D5E0_OLDCO</name>
<proteinExistence type="predicted"/>
<sequence length="218" mass="24856">MPQQKKNEVSALSPQFATLDKFVAIDARFLETKLDLSAEKVASSCNGHVCKLEHLNLIIVNDDMDLENVKWLSDELEGAVRSFIDNSLAQKLGLSMKVVKPYYVKLADGHKIKNNVICPAAKWEIHKLNFQFNFRLMDLENWDMILGGRRFLLQGHSLATEDEIRAAKPTRFRVEQTVLAPDKRMSWCDDSERVNCLEEVMIITETNATAKCPKANKF</sequence>
<dbReference type="Proteomes" id="UP001161247">
    <property type="component" value="Chromosome 4"/>
</dbReference>